<evidence type="ECO:0000313" key="3">
    <source>
        <dbReference type="Proteomes" id="UP000281553"/>
    </source>
</evidence>
<dbReference type="AlphaFoldDB" id="A0A3P7P2H1"/>
<protein>
    <submittedName>
        <fullName evidence="2">Uncharacterized protein</fullName>
    </submittedName>
</protein>
<feature type="chain" id="PRO_5018237048" evidence="1">
    <location>
        <begin position="18"/>
        <end position="68"/>
    </location>
</feature>
<dbReference type="Pfam" id="PF05596">
    <property type="entry name" value="Taeniidae_ag"/>
    <property type="match status" value="1"/>
</dbReference>
<evidence type="ECO:0000313" key="2">
    <source>
        <dbReference type="EMBL" id="VDN49554.1"/>
    </source>
</evidence>
<evidence type="ECO:0000256" key="1">
    <source>
        <dbReference type="SAM" id="SignalP"/>
    </source>
</evidence>
<reference evidence="2 3" key="1">
    <citation type="submission" date="2018-11" db="EMBL/GenBank/DDBJ databases">
        <authorList>
            <consortium name="Pathogen Informatics"/>
        </authorList>
    </citation>
    <scope>NUCLEOTIDE SEQUENCE [LARGE SCALE GENOMIC DNA]</scope>
</reference>
<organism evidence="2 3">
    <name type="scientific">Dibothriocephalus latus</name>
    <name type="common">Fish tapeworm</name>
    <name type="synonym">Diphyllobothrium latum</name>
    <dbReference type="NCBI Taxonomy" id="60516"/>
    <lineage>
        <taxon>Eukaryota</taxon>
        <taxon>Metazoa</taxon>
        <taxon>Spiralia</taxon>
        <taxon>Lophotrochozoa</taxon>
        <taxon>Platyhelminthes</taxon>
        <taxon>Cestoda</taxon>
        <taxon>Eucestoda</taxon>
        <taxon>Diphyllobothriidea</taxon>
        <taxon>Diphyllobothriidae</taxon>
        <taxon>Dibothriocephalus</taxon>
    </lineage>
</organism>
<name>A0A3P7P2H1_DIBLA</name>
<dbReference type="OrthoDB" id="6260553at2759"/>
<accession>A0A3P7P2H1</accession>
<feature type="signal peptide" evidence="1">
    <location>
        <begin position="1"/>
        <end position="17"/>
    </location>
</feature>
<dbReference type="Proteomes" id="UP000281553">
    <property type="component" value="Unassembled WGS sequence"/>
</dbReference>
<dbReference type="InterPro" id="IPR008860">
    <property type="entry name" value="Taeniidae_ag"/>
</dbReference>
<keyword evidence="1" id="KW-0732">Signal</keyword>
<dbReference type="EMBL" id="UYRU01122181">
    <property type="protein sequence ID" value="VDN49554.1"/>
    <property type="molecule type" value="Genomic_DNA"/>
</dbReference>
<sequence>MKVCLLVLFALVAVALAADDEVEVMKRVVAVQKFFKEDPLGVKIGEQMVDLLEILKQGKCTCFLTNNY</sequence>
<proteinExistence type="predicted"/>
<gene>
    <name evidence="2" type="ORF">DILT_LOCUS19817</name>
</gene>
<keyword evidence="3" id="KW-1185">Reference proteome</keyword>